<accession>A0A5A9X7H3</accession>
<proteinExistence type="predicted"/>
<dbReference type="Proteomes" id="UP000324298">
    <property type="component" value="Unassembled WGS sequence"/>
</dbReference>
<dbReference type="AlphaFoldDB" id="A0A5A9X7H3"/>
<reference evidence="1 2" key="1">
    <citation type="submission" date="2019-04" db="EMBL/GenBank/DDBJ databases">
        <title>Geobacter ruber sp. nov., ferric-reducing bacteria isolated from paddy soil.</title>
        <authorList>
            <person name="Xu Z."/>
            <person name="Masuda Y."/>
            <person name="Itoh H."/>
            <person name="Senoo K."/>
        </authorList>
    </citation>
    <scope>NUCLEOTIDE SEQUENCE [LARGE SCALE GENOMIC DNA]</scope>
    <source>
        <strain evidence="1 2">Red88</strain>
    </source>
</reference>
<dbReference type="RefSeq" id="WP_149309047.1">
    <property type="nucleotide sequence ID" value="NZ_SRSD01000010.1"/>
</dbReference>
<name>A0A5A9X7H3_9BACT</name>
<evidence type="ECO:0000313" key="1">
    <source>
        <dbReference type="EMBL" id="KAA0888744.1"/>
    </source>
</evidence>
<sequence length="83" mass="9077">MKTTLRQLESLCSGLNTGVLKSTPYGLGVVRYRDVIAVIKKARSPVALAGKVTLFIGSPRECQTFLLAVDGYLRWFCEVPDAS</sequence>
<comment type="caution">
    <text evidence="1">The sequence shown here is derived from an EMBL/GenBank/DDBJ whole genome shotgun (WGS) entry which is preliminary data.</text>
</comment>
<evidence type="ECO:0000313" key="2">
    <source>
        <dbReference type="Proteomes" id="UP000324298"/>
    </source>
</evidence>
<protein>
    <submittedName>
        <fullName evidence="1">Uncharacterized protein</fullName>
    </submittedName>
</protein>
<dbReference type="EMBL" id="SRSD01000010">
    <property type="protein sequence ID" value="KAA0888744.1"/>
    <property type="molecule type" value="Genomic_DNA"/>
</dbReference>
<gene>
    <name evidence="1" type="ORF">ET418_15300</name>
</gene>
<keyword evidence="2" id="KW-1185">Reference proteome</keyword>
<organism evidence="1 2">
    <name type="scientific">Oryzomonas rubra</name>
    <dbReference type="NCBI Taxonomy" id="2509454"/>
    <lineage>
        <taxon>Bacteria</taxon>
        <taxon>Pseudomonadati</taxon>
        <taxon>Thermodesulfobacteriota</taxon>
        <taxon>Desulfuromonadia</taxon>
        <taxon>Geobacterales</taxon>
        <taxon>Geobacteraceae</taxon>
        <taxon>Oryzomonas</taxon>
    </lineage>
</organism>